<keyword evidence="1" id="KW-0472">Membrane</keyword>
<comment type="caution">
    <text evidence="2">The sequence shown here is derived from an EMBL/GenBank/DDBJ whole genome shotgun (WGS) entry which is preliminary data.</text>
</comment>
<accession>A0A414RAS2</accession>
<feature type="transmembrane region" description="Helical" evidence="1">
    <location>
        <begin position="6"/>
        <end position="25"/>
    </location>
</feature>
<evidence type="ECO:0000256" key="1">
    <source>
        <dbReference type="SAM" id="Phobius"/>
    </source>
</evidence>
<dbReference type="AlphaFoldDB" id="A0A414RAS2"/>
<organism evidence="2 3">
    <name type="scientific">Eubacterium ventriosum</name>
    <dbReference type="NCBI Taxonomy" id="39496"/>
    <lineage>
        <taxon>Bacteria</taxon>
        <taxon>Bacillati</taxon>
        <taxon>Bacillota</taxon>
        <taxon>Clostridia</taxon>
        <taxon>Eubacteriales</taxon>
        <taxon>Eubacteriaceae</taxon>
        <taxon>Eubacterium</taxon>
    </lineage>
</organism>
<feature type="transmembrane region" description="Helical" evidence="1">
    <location>
        <begin position="46"/>
        <end position="67"/>
    </location>
</feature>
<protein>
    <submittedName>
        <fullName evidence="2">Uncharacterized protein</fullName>
    </submittedName>
</protein>
<keyword evidence="1" id="KW-0812">Transmembrane</keyword>
<gene>
    <name evidence="2" type="ORF">DW652_02320</name>
</gene>
<evidence type="ECO:0000313" key="3">
    <source>
        <dbReference type="Proteomes" id="UP000286186"/>
    </source>
</evidence>
<evidence type="ECO:0000313" key="2">
    <source>
        <dbReference type="EMBL" id="RHF90148.1"/>
    </source>
</evidence>
<keyword evidence="1" id="KW-1133">Transmembrane helix</keyword>
<feature type="transmembrane region" description="Helical" evidence="1">
    <location>
        <begin position="187"/>
        <end position="211"/>
    </location>
</feature>
<dbReference type="Proteomes" id="UP000286186">
    <property type="component" value="Unassembled WGS sequence"/>
</dbReference>
<sequence>MSILSTREWATLIWGCILMLHVLCHREIRKSLWNVIVIFFDKKLRILWEIILLYVLMITMVFCYLPIWENIYIKDIIIWFLFSGLIYCMNAVSSEADETYIKKILKDNLKFTMILEFFMSTFTFNIWIELAIIPVITIITVMNVIAERKEEYKSVHKLLDSILAIAGFWIFYETIKIGINEYKQLNIINTLVSFMIPIVYLILIIPLEYILELYSKYEVLFLRMTFKEEKDKRIRLHHRTAIFREYNFSVRKILLFQREYMIQMYALMKEDEFNQLMQKFRSACKRMTS</sequence>
<dbReference type="RefSeq" id="WP_118231286.1">
    <property type="nucleotide sequence ID" value="NZ_JBGLBX010000003.1"/>
</dbReference>
<dbReference type="EMBL" id="QRHR01000002">
    <property type="protein sequence ID" value="RHF90148.1"/>
    <property type="molecule type" value="Genomic_DNA"/>
</dbReference>
<reference evidence="2 3" key="1">
    <citation type="submission" date="2018-08" db="EMBL/GenBank/DDBJ databases">
        <title>A genome reference for cultivated species of the human gut microbiota.</title>
        <authorList>
            <person name="Zou Y."/>
            <person name="Xue W."/>
            <person name="Luo G."/>
        </authorList>
    </citation>
    <scope>NUCLEOTIDE SEQUENCE [LARGE SCALE GENOMIC DNA]</scope>
    <source>
        <strain evidence="2 3">AM23-22</strain>
    </source>
</reference>
<feature type="transmembrane region" description="Helical" evidence="1">
    <location>
        <begin position="73"/>
        <end position="92"/>
    </location>
</feature>
<feature type="transmembrane region" description="Helical" evidence="1">
    <location>
        <begin position="158"/>
        <end position="175"/>
    </location>
</feature>
<name>A0A414RAS2_9FIRM</name>
<proteinExistence type="predicted"/>
<feature type="transmembrane region" description="Helical" evidence="1">
    <location>
        <begin position="113"/>
        <end position="146"/>
    </location>
</feature>